<name>A0A0E2B5N5_9LEPT</name>
<evidence type="ECO:0000313" key="1">
    <source>
        <dbReference type="EMBL" id="EKO16479.1"/>
    </source>
</evidence>
<proteinExistence type="predicted"/>
<sequence>MEKTFLSSISKGYNKDIILYLEQIRFIRYRLYLKTKLFLTYKNKRLFPKKFFIYSASQNLNRKVLVESLRANAPNFSLYRKDQAAATKASRFYWRSTGSYESLKTIRDRFMNKIR</sequence>
<reference evidence="1 2" key="1">
    <citation type="submission" date="2012-10" db="EMBL/GenBank/DDBJ databases">
        <authorList>
            <person name="Harkins D.M."/>
            <person name="Durkin A.S."/>
            <person name="Brinkac L.M."/>
            <person name="Selengut J.D."/>
            <person name="Sanka R."/>
            <person name="DePew J."/>
            <person name="Purushe J."/>
            <person name="Peacock S.J."/>
            <person name="Thaipadungpanit J."/>
            <person name="Wuthiekanun V.W."/>
            <person name="Day N.P."/>
            <person name="Vinetz J.M."/>
            <person name="Sutton G.G."/>
            <person name="Nelson W.C."/>
            <person name="Fouts D.E."/>
        </authorList>
    </citation>
    <scope>NUCLEOTIDE SEQUENCE [LARGE SCALE GENOMIC DNA]</scope>
    <source>
        <strain evidence="1 2">H1</strain>
    </source>
</reference>
<accession>A0A0E2B5N5</accession>
<dbReference type="AlphaFoldDB" id="A0A0E2B5N5"/>
<comment type="caution">
    <text evidence="1">The sequence shown here is derived from an EMBL/GenBank/DDBJ whole genome shotgun (WGS) entry which is preliminary data.</text>
</comment>
<gene>
    <name evidence="1" type="ORF">LEP1GSC081_2867</name>
</gene>
<organism evidence="1 2">
    <name type="scientific">Leptospira kirschneri str. H1</name>
    <dbReference type="NCBI Taxonomy" id="1049966"/>
    <lineage>
        <taxon>Bacteria</taxon>
        <taxon>Pseudomonadati</taxon>
        <taxon>Spirochaetota</taxon>
        <taxon>Spirochaetia</taxon>
        <taxon>Leptospirales</taxon>
        <taxon>Leptospiraceae</taxon>
        <taxon>Leptospira</taxon>
    </lineage>
</organism>
<evidence type="ECO:0000313" key="2">
    <source>
        <dbReference type="Proteomes" id="UP000006253"/>
    </source>
</evidence>
<protein>
    <submittedName>
        <fullName evidence="1">Uncharacterized protein</fullName>
    </submittedName>
</protein>
<dbReference type="EMBL" id="AHMY02000025">
    <property type="protein sequence ID" value="EKO16479.1"/>
    <property type="molecule type" value="Genomic_DNA"/>
</dbReference>
<dbReference type="Proteomes" id="UP000006253">
    <property type="component" value="Unassembled WGS sequence"/>
</dbReference>
<dbReference type="RefSeq" id="WP_004764921.1">
    <property type="nucleotide sequence ID" value="NZ_AHMY02000025.1"/>
</dbReference>